<feature type="transmembrane region" description="Helical" evidence="1">
    <location>
        <begin position="88"/>
        <end position="109"/>
    </location>
</feature>
<dbReference type="SMART" id="SM00267">
    <property type="entry name" value="GGDEF"/>
    <property type="match status" value="1"/>
</dbReference>
<dbReference type="KEGG" id="bbae:FRD01_18930"/>
<dbReference type="RefSeq" id="WP_146962503.1">
    <property type="nucleotide sequence ID" value="NZ_CP042467.1"/>
</dbReference>
<dbReference type="PANTHER" id="PTHR45138:SF9">
    <property type="entry name" value="DIGUANYLATE CYCLASE DGCM-RELATED"/>
    <property type="match status" value="1"/>
</dbReference>
<organism evidence="3 4">
    <name type="scientific">Microvenator marinus</name>
    <dbReference type="NCBI Taxonomy" id="2600177"/>
    <lineage>
        <taxon>Bacteria</taxon>
        <taxon>Deltaproteobacteria</taxon>
        <taxon>Bradymonadales</taxon>
        <taxon>Microvenatoraceae</taxon>
        <taxon>Microvenator</taxon>
    </lineage>
</organism>
<dbReference type="AlphaFoldDB" id="A0A5B8XUF3"/>
<dbReference type="GO" id="GO:0043709">
    <property type="term" value="P:cell adhesion involved in single-species biofilm formation"/>
    <property type="evidence" value="ECO:0007669"/>
    <property type="project" value="TreeGrafter"/>
</dbReference>
<keyword evidence="4" id="KW-1185">Reference proteome</keyword>
<keyword evidence="1" id="KW-0812">Transmembrane</keyword>
<gene>
    <name evidence="3" type="ORF">FRD01_18930</name>
</gene>
<feature type="transmembrane region" description="Helical" evidence="1">
    <location>
        <begin position="64"/>
        <end position="82"/>
    </location>
</feature>
<feature type="transmembrane region" description="Helical" evidence="1">
    <location>
        <begin position="40"/>
        <end position="57"/>
    </location>
</feature>
<dbReference type="Proteomes" id="UP000321595">
    <property type="component" value="Chromosome"/>
</dbReference>
<dbReference type="PROSITE" id="PS50887">
    <property type="entry name" value="GGDEF"/>
    <property type="match status" value="1"/>
</dbReference>
<dbReference type="PANTHER" id="PTHR45138">
    <property type="entry name" value="REGULATORY COMPONENTS OF SENSORY TRANSDUCTION SYSTEM"/>
    <property type="match status" value="1"/>
</dbReference>
<dbReference type="SUPFAM" id="SSF55073">
    <property type="entry name" value="Nucleotide cyclase"/>
    <property type="match status" value="1"/>
</dbReference>
<protein>
    <submittedName>
        <fullName evidence="3">GGDEF domain-containing protein</fullName>
    </submittedName>
</protein>
<dbReference type="Pfam" id="PF00990">
    <property type="entry name" value="GGDEF"/>
    <property type="match status" value="1"/>
</dbReference>
<dbReference type="GO" id="GO:0052621">
    <property type="term" value="F:diguanylate cyclase activity"/>
    <property type="evidence" value="ECO:0007669"/>
    <property type="project" value="TreeGrafter"/>
</dbReference>
<dbReference type="NCBIfam" id="TIGR00254">
    <property type="entry name" value="GGDEF"/>
    <property type="match status" value="1"/>
</dbReference>
<evidence type="ECO:0000256" key="1">
    <source>
        <dbReference type="SAM" id="Phobius"/>
    </source>
</evidence>
<dbReference type="InterPro" id="IPR000160">
    <property type="entry name" value="GGDEF_dom"/>
</dbReference>
<feature type="transmembrane region" description="Helical" evidence="1">
    <location>
        <begin position="16"/>
        <end position="34"/>
    </location>
</feature>
<evidence type="ECO:0000259" key="2">
    <source>
        <dbReference type="PROSITE" id="PS50887"/>
    </source>
</evidence>
<dbReference type="Gene3D" id="3.30.70.270">
    <property type="match status" value="1"/>
</dbReference>
<keyword evidence="1" id="KW-1133">Transmembrane helix</keyword>
<dbReference type="GO" id="GO:0005886">
    <property type="term" value="C:plasma membrane"/>
    <property type="evidence" value="ECO:0007669"/>
    <property type="project" value="TreeGrafter"/>
</dbReference>
<proteinExistence type="predicted"/>
<name>A0A5B8XUF3_9DELT</name>
<sequence length="298" mass="33174">MHDLNQTHSMQRTNPLRVRHTLFLALAFAFFGWLDQLAGPEVSFSLFYIFFIVVGAWRFGKTEAWASAVFAIVAWLVGETPWNSDHHIGVFLWNGISRFIIFGFIAAAVSEMKAVRDGLARANRQLSVLAKENEALARQDPLTKLANSRMFHERLTYEAARHKRNKAALCLAYIDLDNFKMVNDKLGHSGGDKVLIEVARKLKQSVRQVDVVARLGGDEFAIVFVDAAPEKVQEIGERIVRHILSLKDEVAGIPLGASVGILAIENIPDNPDSLVQLADEAMYIAKTSGKGQISVRHI</sequence>
<keyword evidence="1" id="KW-0472">Membrane</keyword>
<dbReference type="InterPro" id="IPR043128">
    <property type="entry name" value="Rev_trsase/Diguanyl_cyclase"/>
</dbReference>
<dbReference type="InterPro" id="IPR050469">
    <property type="entry name" value="Diguanylate_Cyclase"/>
</dbReference>
<dbReference type="CDD" id="cd01949">
    <property type="entry name" value="GGDEF"/>
    <property type="match status" value="1"/>
</dbReference>
<reference evidence="3 4" key="1">
    <citation type="submission" date="2019-08" db="EMBL/GenBank/DDBJ databases">
        <authorList>
            <person name="Liang Q."/>
        </authorList>
    </citation>
    <scope>NUCLEOTIDE SEQUENCE [LARGE SCALE GENOMIC DNA]</scope>
    <source>
        <strain evidence="3 4">V1718</strain>
    </source>
</reference>
<dbReference type="EMBL" id="CP042467">
    <property type="protein sequence ID" value="QED29270.1"/>
    <property type="molecule type" value="Genomic_DNA"/>
</dbReference>
<dbReference type="InterPro" id="IPR029787">
    <property type="entry name" value="Nucleotide_cyclase"/>
</dbReference>
<accession>A0A5B8XUF3</accession>
<dbReference type="GO" id="GO:1902201">
    <property type="term" value="P:negative regulation of bacterial-type flagellum-dependent cell motility"/>
    <property type="evidence" value="ECO:0007669"/>
    <property type="project" value="TreeGrafter"/>
</dbReference>
<dbReference type="FunFam" id="3.30.70.270:FF:000001">
    <property type="entry name" value="Diguanylate cyclase domain protein"/>
    <property type="match status" value="1"/>
</dbReference>
<feature type="domain" description="GGDEF" evidence="2">
    <location>
        <begin position="167"/>
        <end position="298"/>
    </location>
</feature>
<dbReference type="OrthoDB" id="5512413at2"/>
<evidence type="ECO:0000313" key="3">
    <source>
        <dbReference type="EMBL" id="QED29270.1"/>
    </source>
</evidence>
<evidence type="ECO:0000313" key="4">
    <source>
        <dbReference type="Proteomes" id="UP000321595"/>
    </source>
</evidence>